<name>A0AAD6Y423_9AGAR</name>
<keyword evidence="2" id="KW-1185">Reference proteome</keyword>
<dbReference type="EMBL" id="JARJCW010000146">
    <property type="protein sequence ID" value="KAJ7190627.1"/>
    <property type="molecule type" value="Genomic_DNA"/>
</dbReference>
<reference evidence="1" key="1">
    <citation type="submission" date="2023-03" db="EMBL/GenBank/DDBJ databases">
        <title>Massive genome expansion in bonnet fungi (Mycena s.s.) driven by repeated elements and novel gene families across ecological guilds.</title>
        <authorList>
            <consortium name="Lawrence Berkeley National Laboratory"/>
            <person name="Harder C.B."/>
            <person name="Miyauchi S."/>
            <person name="Viragh M."/>
            <person name="Kuo A."/>
            <person name="Thoen E."/>
            <person name="Andreopoulos B."/>
            <person name="Lu D."/>
            <person name="Skrede I."/>
            <person name="Drula E."/>
            <person name="Henrissat B."/>
            <person name="Morin E."/>
            <person name="Kohler A."/>
            <person name="Barry K."/>
            <person name="LaButti K."/>
            <person name="Morin E."/>
            <person name="Salamov A."/>
            <person name="Lipzen A."/>
            <person name="Mereny Z."/>
            <person name="Hegedus B."/>
            <person name="Baldrian P."/>
            <person name="Stursova M."/>
            <person name="Weitz H."/>
            <person name="Taylor A."/>
            <person name="Grigoriev I.V."/>
            <person name="Nagy L.G."/>
            <person name="Martin F."/>
            <person name="Kauserud H."/>
        </authorList>
    </citation>
    <scope>NUCLEOTIDE SEQUENCE</scope>
    <source>
        <strain evidence="1">9144</strain>
    </source>
</reference>
<sequence length="265" mass="28001">MSVHCSLAASAQANISFCEIPPIRPIGGGGNPTPNVHHPSPATCPCARVTPPPMSPAHANIQVPCPLPVSRSPLAARRPRLLHAVHPLSVAATRYPHARAPQPALFRPLHSIRPLSSVRCLLTRPPLVPAIRHLMYAAALPKTSSPRHPPLAASCSPSSASVECDVCSCPCTPPVLLPAVRCPLPGTPPPTLHAAHCTLPAHSPPPPPDTRCLCYSPPSSRCLRSLPAPRRTPPRIHVLRPTGQVTHSLACGPIFLSIRKLPMAP</sequence>
<dbReference type="Proteomes" id="UP001219525">
    <property type="component" value="Unassembled WGS sequence"/>
</dbReference>
<evidence type="ECO:0000313" key="2">
    <source>
        <dbReference type="Proteomes" id="UP001219525"/>
    </source>
</evidence>
<proteinExistence type="predicted"/>
<dbReference type="AlphaFoldDB" id="A0AAD6Y423"/>
<organism evidence="1 2">
    <name type="scientific">Mycena pura</name>
    <dbReference type="NCBI Taxonomy" id="153505"/>
    <lineage>
        <taxon>Eukaryota</taxon>
        <taxon>Fungi</taxon>
        <taxon>Dikarya</taxon>
        <taxon>Basidiomycota</taxon>
        <taxon>Agaricomycotina</taxon>
        <taxon>Agaricomycetes</taxon>
        <taxon>Agaricomycetidae</taxon>
        <taxon>Agaricales</taxon>
        <taxon>Marasmiineae</taxon>
        <taxon>Mycenaceae</taxon>
        <taxon>Mycena</taxon>
    </lineage>
</organism>
<evidence type="ECO:0000313" key="1">
    <source>
        <dbReference type="EMBL" id="KAJ7190627.1"/>
    </source>
</evidence>
<gene>
    <name evidence="1" type="ORF">GGX14DRAFT_579711</name>
</gene>
<accession>A0AAD6Y423</accession>
<protein>
    <submittedName>
        <fullName evidence="1">Uncharacterized protein</fullName>
    </submittedName>
</protein>
<comment type="caution">
    <text evidence="1">The sequence shown here is derived from an EMBL/GenBank/DDBJ whole genome shotgun (WGS) entry which is preliminary data.</text>
</comment>